<evidence type="ECO:0000256" key="3">
    <source>
        <dbReference type="ARBA" id="ARBA00022448"/>
    </source>
</evidence>
<dbReference type="AlphaFoldDB" id="A0AAW6B2M3"/>
<organism evidence="11 13">
    <name type="scientific">Clostridium symbiosum</name>
    <name type="common">Bacteroides symbiosus</name>
    <dbReference type="NCBI Taxonomy" id="1512"/>
    <lineage>
        <taxon>Bacteria</taxon>
        <taxon>Bacillati</taxon>
        <taxon>Bacillota</taxon>
        <taxon>Clostridia</taxon>
        <taxon>Lachnospirales</taxon>
        <taxon>Lachnospiraceae</taxon>
        <taxon>Otoolea</taxon>
    </lineage>
</organism>
<keyword evidence="6 10" id="KW-1133">Transmembrane helix</keyword>
<dbReference type="PANTHER" id="PTHR30266">
    <property type="entry name" value="MECHANOSENSITIVE CHANNEL MSCL"/>
    <property type="match status" value="1"/>
</dbReference>
<feature type="transmembrane region" description="Helical" evidence="10">
    <location>
        <begin position="20"/>
        <end position="41"/>
    </location>
</feature>
<evidence type="ECO:0000313" key="13">
    <source>
        <dbReference type="Proteomes" id="UP001203136"/>
    </source>
</evidence>
<evidence type="ECO:0000256" key="6">
    <source>
        <dbReference type="ARBA" id="ARBA00022989"/>
    </source>
</evidence>
<dbReference type="EMBL" id="JAINVB010000001">
    <property type="protein sequence ID" value="MCK0087196.1"/>
    <property type="molecule type" value="Genomic_DNA"/>
</dbReference>
<dbReference type="HAMAP" id="MF_00115">
    <property type="entry name" value="MscL"/>
    <property type="match status" value="1"/>
</dbReference>
<dbReference type="Proteomes" id="UP001203136">
    <property type="component" value="Unassembled WGS sequence"/>
</dbReference>
<keyword evidence="3 10" id="KW-0813">Transport</keyword>
<evidence type="ECO:0000313" key="11">
    <source>
        <dbReference type="EMBL" id="MCK0087196.1"/>
    </source>
</evidence>
<comment type="subunit">
    <text evidence="10">Homopentamer.</text>
</comment>
<keyword evidence="9 10" id="KW-0407">Ion channel</keyword>
<feature type="transmembrane region" description="Helical" evidence="10">
    <location>
        <begin position="75"/>
        <end position="93"/>
    </location>
</feature>
<keyword evidence="4 10" id="KW-1003">Cell membrane</keyword>
<accession>A0AAW6B2M3</accession>
<dbReference type="Gene3D" id="1.10.1200.120">
    <property type="entry name" value="Large-conductance mechanosensitive channel, MscL, domain 1"/>
    <property type="match status" value="1"/>
</dbReference>
<reference evidence="12" key="2">
    <citation type="submission" date="2023-01" db="EMBL/GenBank/DDBJ databases">
        <title>Human gut microbiome strain richness.</title>
        <authorList>
            <person name="Chen-Liaw A."/>
        </authorList>
    </citation>
    <scope>NUCLEOTIDE SEQUENCE</scope>
    <source>
        <strain evidence="12">B1_m1001713B170214d0_201011</strain>
    </source>
</reference>
<proteinExistence type="inferred from homology"/>
<evidence type="ECO:0000256" key="2">
    <source>
        <dbReference type="ARBA" id="ARBA00007254"/>
    </source>
</evidence>
<evidence type="ECO:0000256" key="9">
    <source>
        <dbReference type="ARBA" id="ARBA00023303"/>
    </source>
</evidence>
<dbReference type="PANTHER" id="PTHR30266:SF2">
    <property type="entry name" value="LARGE-CONDUCTANCE MECHANOSENSITIVE CHANNEL"/>
    <property type="match status" value="1"/>
</dbReference>
<dbReference type="PROSITE" id="PS01327">
    <property type="entry name" value="MSCL"/>
    <property type="match status" value="1"/>
</dbReference>
<evidence type="ECO:0000256" key="7">
    <source>
        <dbReference type="ARBA" id="ARBA00023065"/>
    </source>
</evidence>
<dbReference type="RefSeq" id="WP_003501632.1">
    <property type="nucleotide sequence ID" value="NZ_BAABZD010000002.1"/>
</dbReference>
<name>A0AAW6B2M3_CLOSY</name>
<dbReference type="Pfam" id="PF01741">
    <property type="entry name" value="MscL"/>
    <property type="match status" value="1"/>
</dbReference>
<comment type="subcellular location">
    <subcellularLocation>
        <location evidence="1 10">Cell membrane</location>
        <topology evidence="1 10">Multi-pass membrane protein</topology>
    </subcellularLocation>
</comment>
<dbReference type="GO" id="GO:0005886">
    <property type="term" value="C:plasma membrane"/>
    <property type="evidence" value="ECO:0007669"/>
    <property type="project" value="UniProtKB-SubCell"/>
</dbReference>
<keyword evidence="7 10" id="KW-0406">Ion transport</keyword>
<dbReference type="InterPro" id="IPR001185">
    <property type="entry name" value="MS_channel"/>
</dbReference>
<reference evidence="11" key="1">
    <citation type="journal article" date="2022" name="Cell Host Microbe">
        <title>Colonization of the live biotherapeutic product VE303 and modulation of the microbiota and metabolites in healthy volunteers.</title>
        <authorList>
            <person name="Dsouza M."/>
            <person name="Menon R."/>
            <person name="Crossette E."/>
            <person name="Bhattarai S.K."/>
            <person name="Schneider J."/>
            <person name="Kim Y.G."/>
            <person name="Reddy S."/>
            <person name="Caballero S."/>
            <person name="Felix C."/>
            <person name="Cornacchione L."/>
            <person name="Hendrickson J."/>
            <person name="Watson A.R."/>
            <person name="Minot S.S."/>
            <person name="Greenfield N."/>
            <person name="Schopf L."/>
            <person name="Szabady R."/>
            <person name="Patarroyo J."/>
            <person name="Smith W."/>
            <person name="Harrison P."/>
            <person name="Kuijper E.J."/>
            <person name="Kelly C.P."/>
            <person name="Olle B."/>
            <person name="Bobilev D."/>
            <person name="Silber J.L."/>
            <person name="Bucci V."/>
            <person name="Roberts B."/>
            <person name="Faith J."/>
            <person name="Norman J.M."/>
        </authorList>
    </citation>
    <scope>NUCLEOTIDE SEQUENCE</scope>
    <source>
        <strain evidence="11">VE303-04</strain>
    </source>
</reference>
<evidence type="ECO:0000256" key="8">
    <source>
        <dbReference type="ARBA" id="ARBA00023136"/>
    </source>
</evidence>
<dbReference type="PRINTS" id="PR01264">
    <property type="entry name" value="MECHCHANNEL"/>
</dbReference>
<evidence type="ECO:0000256" key="1">
    <source>
        <dbReference type="ARBA" id="ARBA00004651"/>
    </source>
</evidence>
<dbReference type="GO" id="GO:0008381">
    <property type="term" value="F:mechanosensitive monoatomic ion channel activity"/>
    <property type="evidence" value="ECO:0007669"/>
    <property type="project" value="UniProtKB-UniRule"/>
</dbReference>
<evidence type="ECO:0000256" key="4">
    <source>
        <dbReference type="ARBA" id="ARBA00022475"/>
    </source>
</evidence>
<sequence>MGKGKGFIHEFEKFISRGNVMDMAVGVIIGGAFSSIITSLVDDILSPILGIFGGLNFDELSLNIMGDVTLKYGKFLTAVINFLIMALVIFCLVKAMNALSSKMVHNKEAAPAAPTTKICPFCKSEIPIGATKCAHCTSELTEDAGSVINEAAAAGE</sequence>
<comment type="caution">
    <text evidence="11">The sequence shown here is derived from an EMBL/GenBank/DDBJ whole genome shotgun (WGS) entry which is preliminary data.</text>
</comment>
<dbReference type="NCBIfam" id="TIGR00220">
    <property type="entry name" value="mscL"/>
    <property type="match status" value="1"/>
</dbReference>
<dbReference type="SUPFAM" id="SSF81330">
    <property type="entry name" value="Gated mechanosensitive channel"/>
    <property type="match status" value="1"/>
</dbReference>
<evidence type="ECO:0000256" key="5">
    <source>
        <dbReference type="ARBA" id="ARBA00022692"/>
    </source>
</evidence>
<dbReference type="Proteomes" id="UP001300871">
    <property type="component" value="Unassembled WGS sequence"/>
</dbReference>
<dbReference type="InterPro" id="IPR019823">
    <property type="entry name" value="Mechanosensitive_channel_CS"/>
</dbReference>
<dbReference type="InterPro" id="IPR037673">
    <property type="entry name" value="MSC/AndL"/>
</dbReference>
<gene>
    <name evidence="10 11" type="primary">mscL</name>
    <name evidence="11" type="ORF">K5I21_15205</name>
    <name evidence="12" type="ORF">PM006_19660</name>
</gene>
<dbReference type="EMBL" id="JAQLGM010000071">
    <property type="protein sequence ID" value="MDB2002420.1"/>
    <property type="molecule type" value="Genomic_DNA"/>
</dbReference>
<dbReference type="InterPro" id="IPR036019">
    <property type="entry name" value="MscL_channel"/>
</dbReference>
<evidence type="ECO:0000256" key="10">
    <source>
        <dbReference type="HAMAP-Rule" id="MF_00115"/>
    </source>
</evidence>
<keyword evidence="5 10" id="KW-0812">Transmembrane</keyword>
<keyword evidence="8 10" id="KW-0472">Membrane</keyword>
<protein>
    <recommendedName>
        <fullName evidence="10">Large-conductance mechanosensitive channel</fullName>
    </recommendedName>
</protein>
<dbReference type="GeneID" id="57969605"/>
<comment type="function">
    <text evidence="10">Channel that opens in response to stretch forces in the membrane lipid bilayer. May participate in the regulation of osmotic pressure changes within the cell.</text>
</comment>
<evidence type="ECO:0000313" key="12">
    <source>
        <dbReference type="EMBL" id="MDB2002420.1"/>
    </source>
</evidence>
<comment type="similarity">
    <text evidence="2 10">Belongs to the MscL family.</text>
</comment>